<keyword evidence="4" id="KW-1185">Reference proteome</keyword>
<evidence type="ECO:0000259" key="2">
    <source>
        <dbReference type="Pfam" id="PF13581"/>
    </source>
</evidence>
<protein>
    <submittedName>
        <fullName evidence="3">ATP-binding protein</fullName>
    </submittedName>
</protein>
<keyword evidence="1" id="KW-0808">Transferase</keyword>
<dbReference type="Pfam" id="PF13581">
    <property type="entry name" value="HATPase_c_2"/>
    <property type="match status" value="1"/>
</dbReference>
<dbReference type="InterPro" id="IPR036890">
    <property type="entry name" value="HATPase_C_sf"/>
</dbReference>
<dbReference type="CDD" id="cd16936">
    <property type="entry name" value="HATPase_RsbW-like"/>
    <property type="match status" value="1"/>
</dbReference>
<dbReference type="EMBL" id="JBHTIR010004390">
    <property type="protein sequence ID" value="MFD0857239.1"/>
    <property type="molecule type" value="Genomic_DNA"/>
</dbReference>
<evidence type="ECO:0000256" key="1">
    <source>
        <dbReference type="ARBA" id="ARBA00022527"/>
    </source>
</evidence>
<dbReference type="GO" id="GO:0005524">
    <property type="term" value="F:ATP binding"/>
    <property type="evidence" value="ECO:0007669"/>
    <property type="project" value="UniProtKB-KW"/>
</dbReference>
<dbReference type="PANTHER" id="PTHR35526">
    <property type="entry name" value="ANTI-SIGMA-F FACTOR RSBW-RELATED"/>
    <property type="match status" value="1"/>
</dbReference>
<evidence type="ECO:0000313" key="3">
    <source>
        <dbReference type="EMBL" id="MFD0857239.1"/>
    </source>
</evidence>
<organism evidence="3 4">
    <name type="scientific">Actinomadura adrarensis</name>
    <dbReference type="NCBI Taxonomy" id="1819600"/>
    <lineage>
        <taxon>Bacteria</taxon>
        <taxon>Bacillati</taxon>
        <taxon>Actinomycetota</taxon>
        <taxon>Actinomycetes</taxon>
        <taxon>Streptosporangiales</taxon>
        <taxon>Thermomonosporaceae</taxon>
        <taxon>Actinomadura</taxon>
    </lineage>
</organism>
<comment type="caution">
    <text evidence="3">The sequence shown here is derived from an EMBL/GenBank/DDBJ whole genome shotgun (WGS) entry which is preliminary data.</text>
</comment>
<reference evidence="4" key="1">
    <citation type="journal article" date="2019" name="Int. J. Syst. Evol. Microbiol.">
        <title>The Global Catalogue of Microorganisms (GCM) 10K type strain sequencing project: providing services to taxonomists for standard genome sequencing and annotation.</title>
        <authorList>
            <consortium name="The Broad Institute Genomics Platform"/>
            <consortium name="The Broad Institute Genome Sequencing Center for Infectious Disease"/>
            <person name="Wu L."/>
            <person name="Ma J."/>
        </authorList>
    </citation>
    <scope>NUCLEOTIDE SEQUENCE [LARGE SCALE GENOMIC DNA]</scope>
    <source>
        <strain evidence="4">JCM 31696</strain>
    </source>
</reference>
<dbReference type="InterPro" id="IPR003594">
    <property type="entry name" value="HATPase_dom"/>
</dbReference>
<sequence>MEALDAWPGSPAFFTGPYVEPSLELGMPPAWGAPPFAASLVGETVAGVLGEIDLAATPAAVRLARSYIRELVAECLGAAPDVLDDLELLTSEIVTNSVQHARPRRDGTVMLSVLHTGHTVRVEVTDGGPRSQHRHDEDDVLPVTGRGLLLVESIALDHGHFRDTVGSATYWFEVAVGEVRTG</sequence>
<gene>
    <name evidence="3" type="ORF">ACFQ07_33860</name>
</gene>
<feature type="domain" description="Histidine kinase/HSP90-like ATPase" evidence="2">
    <location>
        <begin position="55"/>
        <end position="158"/>
    </location>
</feature>
<dbReference type="PANTHER" id="PTHR35526:SF3">
    <property type="entry name" value="ANTI-SIGMA-F FACTOR RSBW"/>
    <property type="match status" value="1"/>
</dbReference>
<accession>A0ABW3CUF2</accession>
<dbReference type="InterPro" id="IPR050267">
    <property type="entry name" value="Anti-sigma-factor_SerPK"/>
</dbReference>
<keyword evidence="3" id="KW-0067">ATP-binding</keyword>
<keyword evidence="3" id="KW-0547">Nucleotide-binding</keyword>
<dbReference type="Proteomes" id="UP001597083">
    <property type="component" value="Unassembled WGS sequence"/>
</dbReference>
<keyword evidence="1" id="KW-0418">Kinase</keyword>
<keyword evidence="1" id="KW-0723">Serine/threonine-protein kinase</keyword>
<dbReference type="SUPFAM" id="SSF55874">
    <property type="entry name" value="ATPase domain of HSP90 chaperone/DNA topoisomerase II/histidine kinase"/>
    <property type="match status" value="1"/>
</dbReference>
<evidence type="ECO:0000313" key="4">
    <source>
        <dbReference type="Proteomes" id="UP001597083"/>
    </source>
</evidence>
<dbReference type="Gene3D" id="3.30.565.10">
    <property type="entry name" value="Histidine kinase-like ATPase, C-terminal domain"/>
    <property type="match status" value="1"/>
</dbReference>
<proteinExistence type="predicted"/>
<name>A0ABW3CUF2_9ACTN</name>